<feature type="region of interest" description="Disordered" evidence="1">
    <location>
        <begin position="544"/>
        <end position="564"/>
    </location>
</feature>
<feature type="region of interest" description="Disordered" evidence="1">
    <location>
        <begin position="373"/>
        <end position="447"/>
    </location>
</feature>
<protein>
    <submittedName>
        <fullName evidence="2">Uncharacterized protein</fullName>
    </submittedName>
</protein>
<dbReference type="EMBL" id="OZ022406">
    <property type="protein sequence ID" value="CAK9437408.1"/>
    <property type="molecule type" value="Genomic_DNA"/>
</dbReference>
<dbReference type="Proteomes" id="UP001497383">
    <property type="component" value="Chromosome 2"/>
</dbReference>
<reference evidence="2 3" key="1">
    <citation type="submission" date="2024-03" db="EMBL/GenBank/DDBJ databases">
        <authorList>
            <person name="Brejova B."/>
        </authorList>
    </citation>
    <scope>NUCLEOTIDE SEQUENCE [LARGE SCALE GENOMIC DNA]</scope>
    <source>
        <strain evidence="2 3">CBS 14171</strain>
    </source>
</reference>
<evidence type="ECO:0000256" key="1">
    <source>
        <dbReference type="SAM" id="MobiDB-lite"/>
    </source>
</evidence>
<feature type="compositionally biased region" description="Low complexity" evidence="1">
    <location>
        <begin position="380"/>
        <end position="409"/>
    </location>
</feature>
<name>A0ABP0ZMZ0_9ASCO</name>
<accession>A0ABP0ZMZ0</accession>
<keyword evidence="3" id="KW-1185">Reference proteome</keyword>
<feature type="compositionally biased region" description="Low complexity" evidence="1">
    <location>
        <begin position="167"/>
        <end position="193"/>
    </location>
</feature>
<gene>
    <name evidence="2" type="ORF">LODBEIA_P17860</name>
</gene>
<evidence type="ECO:0000313" key="3">
    <source>
        <dbReference type="Proteomes" id="UP001497383"/>
    </source>
</evidence>
<feature type="region of interest" description="Disordered" evidence="1">
    <location>
        <begin position="1"/>
        <end position="193"/>
    </location>
</feature>
<dbReference type="RefSeq" id="XP_066828724.1">
    <property type="nucleotide sequence ID" value="XM_066971712.1"/>
</dbReference>
<feature type="compositionally biased region" description="Polar residues" evidence="1">
    <location>
        <begin position="130"/>
        <end position="140"/>
    </location>
</feature>
<dbReference type="GeneID" id="92206982"/>
<feature type="compositionally biased region" description="Low complexity" evidence="1">
    <location>
        <begin position="463"/>
        <end position="475"/>
    </location>
</feature>
<sequence length="633" mass="71185">MTTTYLPQPHNPPLPPLAFTTSNPPSPKSKPKTKPRTKAETKTKNKTPAPAPAQNINNPFHVLYTDEEDSQDTVHRRKQSSHQHNTWHDATRYRRISHKFEDETSHRRREAENGNSASGHSPDHHKVIVDSSSLKRSGSVISRRATLRNRGRITRRNTTCKRDHRSASSPPKAKSSAFPAASSSSSSSSSPSSWWLPWLWPKFTFPVMRKRSLRYTKLKPTTTTLANFKTRQQFDQFIKSSNYESIVASILPDQIKYWYFTQPLHPKPQLHYHIKTEPKKTTSEVRNQVESVKFMDVLYENYKSRVFEQSGAEGAIKGIPPRFQTLFPQDRKHLNTRELNQLNVRLLLEILLRRTVAAKVEYRLKSHRFSDDVPHGLAHSWSSASTGGSTDSSNSTFSSQSQSQSQTQSNHRHRHRDHHRPREHHPRHQRKSPRKSEASSSPYYNNDDLILQNPAIFQDMLVQSQSQSQSHSSNSTPTKRQQGQDLYPVNIIMPSIANGMVTKHVSSMPSLVNKPAVQKQAKKPIVTSADCTEFSISSMATAPNGPSGAHLSDTIPTSPLGKSEDATTTALLQLENLAAFSSGGTTTTTTTKKKKSASTLNTSILDTLHLDDLSIDYDDNDDDENAGKSDVLT</sequence>
<organism evidence="2 3">
    <name type="scientific">Lodderomyces beijingensis</name>
    <dbReference type="NCBI Taxonomy" id="1775926"/>
    <lineage>
        <taxon>Eukaryota</taxon>
        <taxon>Fungi</taxon>
        <taxon>Dikarya</taxon>
        <taxon>Ascomycota</taxon>
        <taxon>Saccharomycotina</taxon>
        <taxon>Pichiomycetes</taxon>
        <taxon>Debaryomycetaceae</taxon>
        <taxon>Candida/Lodderomyces clade</taxon>
        <taxon>Lodderomyces</taxon>
    </lineage>
</organism>
<feature type="compositionally biased region" description="Basic residues" evidence="1">
    <location>
        <begin position="145"/>
        <end position="164"/>
    </location>
</feature>
<feature type="region of interest" description="Disordered" evidence="1">
    <location>
        <begin position="462"/>
        <end position="485"/>
    </location>
</feature>
<feature type="compositionally biased region" description="Basic and acidic residues" evidence="1">
    <location>
        <begin position="86"/>
        <end position="112"/>
    </location>
</feature>
<evidence type="ECO:0000313" key="2">
    <source>
        <dbReference type="EMBL" id="CAK9437408.1"/>
    </source>
</evidence>
<feature type="compositionally biased region" description="Basic residues" evidence="1">
    <location>
        <begin position="410"/>
        <end position="433"/>
    </location>
</feature>
<proteinExistence type="predicted"/>